<dbReference type="PROSITE" id="PS00615">
    <property type="entry name" value="C_TYPE_LECTIN_1"/>
    <property type="match status" value="1"/>
</dbReference>
<organism evidence="3 4">
    <name type="scientific">Gekko japonicus</name>
    <name type="common">Schlegel's Japanese gecko</name>
    <dbReference type="NCBI Taxonomy" id="146911"/>
    <lineage>
        <taxon>Eukaryota</taxon>
        <taxon>Metazoa</taxon>
        <taxon>Chordata</taxon>
        <taxon>Craniata</taxon>
        <taxon>Vertebrata</taxon>
        <taxon>Euteleostomi</taxon>
        <taxon>Lepidosauria</taxon>
        <taxon>Squamata</taxon>
        <taxon>Bifurcata</taxon>
        <taxon>Gekkota</taxon>
        <taxon>Gekkonidae</taxon>
        <taxon>Gekkoninae</taxon>
        <taxon>Gekko</taxon>
    </lineage>
</organism>
<dbReference type="PROSITE" id="PS50041">
    <property type="entry name" value="C_TYPE_LECTIN_2"/>
    <property type="match status" value="1"/>
</dbReference>
<dbReference type="InterPro" id="IPR016187">
    <property type="entry name" value="CTDL_fold"/>
</dbReference>
<dbReference type="SMART" id="SM00034">
    <property type="entry name" value="CLECT"/>
    <property type="match status" value="1"/>
</dbReference>
<dbReference type="PRINTS" id="PR01504">
    <property type="entry name" value="PNCREATITSAP"/>
</dbReference>
<dbReference type="PANTHER" id="PTHR22803">
    <property type="entry name" value="MANNOSE, PHOSPHOLIPASE, LECTIN RECEPTOR RELATED"/>
    <property type="match status" value="1"/>
</dbReference>
<keyword evidence="1" id="KW-1015">Disulfide bond</keyword>
<dbReference type="Proteomes" id="UP000694871">
    <property type="component" value="Unplaced"/>
</dbReference>
<dbReference type="Pfam" id="PF00059">
    <property type="entry name" value="Lectin_C"/>
    <property type="match status" value="1"/>
</dbReference>
<protein>
    <submittedName>
        <fullName evidence="4">C-type lectin BfL-2-like</fullName>
    </submittedName>
</protein>
<feature type="domain" description="C-type lectin" evidence="2">
    <location>
        <begin position="32"/>
        <end position="154"/>
    </location>
</feature>
<dbReference type="InterPro" id="IPR050111">
    <property type="entry name" value="C-type_lectin/snaclec_domain"/>
</dbReference>
<dbReference type="RefSeq" id="XP_015273059.1">
    <property type="nucleotide sequence ID" value="XM_015417573.1"/>
</dbReference>
<feature type="non-terminal residue" evidence="4">
    <location>
        <position position="1"/>
    </location>
</feature>
<evidence type="ECO:0000259" key="2">
    <source>
        <dbReference type="PROSITE" id="PS50041"/>
    </source>
</evidence>
<reference evidence="4" key="1">
    <citation type="submission" date="2025-08" db="UniProtKB">
        <authorList>
            <consortium name="RefSeq"/>
        </authorList>
    </citation>
    <scope>IDENTIFICATION</scope>
</reference>
<dbReference type="Gene3D" id="3.10.100.10">
    <property type="entry name" value="Mannose-Binding Protein A, subunit A"/>
    <property type="match status" value="1"/>
</dbReference>
<dbReference type="SUPFAM" id="SSF56436">
    <property type="entry name" value="C-type lectin-like"/>
    <property type="match status" value="1"/>
</dbReference>
<dbReference type="InterPro" id="IPR018378">
    <property type="entry name" value="C-type_lectin_CS"/>
</dbReference>
<feature type="non-terminal residue" evidence="4">
    <location>
        <position position="154"/>
    </location>
</feature>
<evidence type="ECO:0000256" key="1">
    <source>
        <dbReference type="ARBA" id="ARBA00023157"/>
    </source>
</evidence>
<gene>
    <name evidence="4" type="primary">LOC107115813</name>
</gene>
<dbReference type="InterPro" id="IPR016186">
    <property type="entry name" value="C-type_lectin-like/link_sf"/>
</dbReference>
<dbReference type="InterPro" id="IPR001304">
    <property type="entry name" value="C-type_lectin-like"/>
</dbReference>
<dbReference type="GeneID" id="107115813"/>
<proteinExistence type="predicted"/>
<keyword evidence="3" id="KW-1185">Reference proteome</keyword>
<sequence length="154" mass="17525">GRETESSSHRINQLDGGKGVGALSCPTGWMFYQGSCYGFFEDKMNWAEAEIDCQSQGTNGHLASIGSRAEGAVLARHIQANQQDCVNVFIGLHNPQRNRRWRWSDRSLVNFKSWLPGMPDNFNQLEEYCTELWCQAGYVSWNDVHCKEARPYLC</sequence>
<accession>A0ABM1KH72</accession>
<name>A0ABM1KH72_GEKJA</name>
<evidence type="ECO:0000313" key="3">
    <source>
        <dbReference type="Proteomes" id="UP000694871"/>
    </source>
</evidence>
<evidence type="ECO:0000313" key="4">
    <source>
        <dbReference type="RefSeq" id="XP_015273059.1"/>
    </source>
</evidence>